<dbReference type="Proteomes" id="UP000016587">
    <property type="component" value="Chromosome"/>
</dbReference>
<proteinExistence type="predicted"/>
<dbReference type="AlphaFoldDB" id="T2GDZ2"/>
<name>T2GDZ2_MEGG1</name>
<protein>
    <submittedName>
        <fullName evidence="3">Uncharacterized protein</fullName>
    </submittedName>
</protein>
<feature type="region of interest" description="Disordered" evidence="1">
    <location>
        <begin position="137"/>
        <end position="190"/>
    </location>
</feature>
<accession>T2GDZ2</accession>
<dbReference type="EMBL" id="CP006585">
    <property type="protein sequence ID" value="AGW14399.1"/>
    <property type="molecule type" value="Genomic_DNA"/>
</dbReference>
<keyword evidence="2" id="KW-0812">Transmembrane</keyword>
<dbReference type="KEGG" id="dgg:DGI_2668"/>
<organism evidence="3 4">
    <name type="scientific">Megalodesulfovibrio gigas (strain ATCC 19364 / DSM 1382 / NCIMB 9332 / VKM B-1759)</name>
    <name type="common">Desulfovibrio gigas</name>
    <dbReference type="NCBI Taxonomy" id="1121448"/>
    <lineage>
        <taxon>Bacteria</taxon>
        <taxon>Pseudomonadati</taxon>
        <taxon>Thermodesulfobacteriota</taxon>
        <taxon>Desulfovibrionia</taxon>
        <taxon>Desulfovibrionales</taxon>
        <taxon>Desulfovibrionaceae</taxon>
        <taxon>Megalodesulfovibrio</taxon>
    </lineage>
</organism>
<keyword evidence="2" id="KW-0472">Membrane</keyword>
<evidence type="ECO:0000313" key="3">
    <source>
        <dbReference type="EMBL" id="AGW14399.1"/>
    </source>
</evidence>
<reference evidence="3 4" key="1">
    <citation type="journal article" date="2013" name="J. Bacteriol.">
        <title>Roles of HynAB and Ech, the only two hydrogenases found in the model sulfate reducer Desulfovibrio gigas.</title>
        <authorList>
            <person name="Morais-Silva F.O."/>
            <person name="Santos C.I."/>
            <person name="Rodrigues R."/>
            <person name="Pereira I.A."/>
            <person name="Rodrigues-Pousada C."/>
        </authorList>
    </citation>
    <scope>NUCLEOTIDE SEQUENCE [LARGE SCALE GENOMIC DNA]</scope>
    <source>
        <strain evidence="4">ATCC 19364 / DSM 1382 / NCIMB 9332 / VKM B-1759</strain>
    </source>
</reference>
<dbReference type="PATRIC" id="fig|1121448.10.peg.2624"/>
<reference evidence="4" key="2">
    <citation type="submission" date="2013-07" db="EMBL/GenBank/DDBJ databases">
        <authorList>
            <person name="Morais-Silva F.O."/>
            <person name="Rezende A.M."/>
            <person name="Pimentel C."/>
            <person name="Resende D.M."/>
            <person name="Santos C.I."/>
            <person name="Clemente C."/>
            <person name="de Oliveira L.M."/>
            <person name="da Silva S.M."/>
            <person name="Costa D.A."/>
            <person name="Varela-Raposo A."/>
            <person name="Horacio E.C.A."/>
            <person name="Matos M."/>
            <person name="Flores O."/>
            <person name="Ruiz J.C."/>
            <person name="Rodrigues-Pousada C."/>
        </authorList>
    </citation>
    <scope>NUCLEOTIDE SEQUENCE [LARGE SCALE GENOMIC DNA]</scope>
    <source>
        <strain evidence="4">ATCC 19364 / DSM 1382 / NCIMB 9332 / VKM B-1759</strain>
    </source>
</reference>
<keyword evidence="2" id="KW-1133">Transmembrane helix</keyword>
<evidence type="ECO:0000313" key="4">
    <source>
        <dbReference type="Proteomes" id="UP000016587"/>
    </source>
</evidence>
<gene>
    <name evidence="3" type="ORF">DGI_2668</name>
</gene>
<evidence type="ECO:0000256" key="2">
    <source>
        <dbReference type="SAM" id="Phobius"/>
    </source>
</evidence>
<feature type="compositionally biased region" description="Low complexity" evidence="1">
    <location>
        <begin position="159"/>
        <end position="174"/>
    </location>
</feature>
<dbReference type="STRING" id="1121448.DGI_2668"/>
<keyword evidence="4" id="KW-1185">Reference proteome</keyword>
<dbReference type="HOGENOM" id="CLU_352227_0_0_7"/>
<evidence type="ECO:0000256" key="1">
    <source>
        <dbReference type="SAM" id="MobiDB-lite"/>
    </source>
</evidence>
<sequence length="798" mass="87487">MQGFSLVYVTIIITVVAAVAAAMVSITSTTQFSQLREHYIMQARYVAMAGLAYLNTVPTNHRSLKDQIFEVHDDQGNLIGQYTFTSVQRLTSLKVQAGILGVAAPGTAREATYYMEGEAQEDSSAIASSVQEDFEDFTVINSDPTKQGTKKVDGKDDISYSSRARRGSASESEYGGSDGKEVTPGEVDGPNAFSVGAGEFNNFGIATFTGSRNFKYNTCVEGECDFKLGMRFFMTVWYEQNDADGLVITLFNGDNNDKYAVGGNSKWGEMIAYAGDSRVYSGSTLTRFVDPGADGIQAPKLGVEIDNYGNEGKRICGYSNNQSKSQYWYRKTEPTGASRYDYGGGSGPGAFDHIAFVGWGLDLPWGCAWYKAESTSAYSASTGGKYSNAAGSSTYDDNQHTRESWMWNPLQYHNPVANRDNEVTMRTSSVRRVAQTFYLEEPLRPAQAHIYLRTPAGTKIGKNLKAYIYATTTSGSGRVPTGGYLAESTANTDTVTDRILPTDGTTSSSTKECIYTDGTAVFVGFNFTGTWSTSKSDLLTPGWYALVLEYGTSNSDSNLRVQVDSTAPTHPGNFATYNGSNWSTDSSRDMIFYVLFDPPNFQRAGKLANNTSRTYESAVFPVITDSANPTSYDNGAEVMGNSTNWKLFKQNLAIRMEVHRGKADFEADVYDPDATVTDGTHGDASNPYHPYRMIVWVRRCDNPSTADKANYCPKYINSYFADTSGDLDTDKNPPALERTFYLSTADHNKFDTFLLGITQATGGATQEANFSNIIMQFRAPKDIPIDERACAECNDFDD</sequence>
<feature type="transmembrane region" description="Helical" evidence="2">
    <location>
        <begin position="6"/>
        <end position="27"/>
    </location>
</feature>